<protein>
    <submittedName>
        <fullName evidence="2">Uncharacterized protein</fullName>
    </submittedName>
</protein>
<feature type="region of interest" description="Disordered" evidence="1">
    <location>
        <begin position="48"/>
        <end position="81"/>
    </location>
</feature>
<proteinExistence type="predicted"/>
<accession>A0A5B7EQJ4</accession>
<sequence length="81" mass="9391">MREATRRSKGLGRLGGVTYACERESRNIDTQGIESGRRWIRNQHWRREDWRRRSSGQKPASTRRIGIGDVRNAPVAKRSQA</sequence>
<evidence type="ECO:0000313" key="2">
    <source>
        <dbReference type="EMBL" id="MPC35496.1"/>
    </source>
</evidence>
<keyword evidence="3" id="KW-1185">Reference proteome</keyword>
<dbReference type="OrthoDB" id="6365250at2759"/>
<dbReference type="EMBL" id="VSRR010003290">
    <property type="protein sequence ID" value="MPC35496.1"/>
    <property type="molecule type" value="Genomic_DNA"/>
</dbReference>
<gene>
    <name evidence="2" type="ORF">E2C01_028920</name>
</gene>
<dbReference type="Proteomes" id="UP000324222">
    <property type="component" value="Unassembled WGS sequence"/>
</dbReference>
<reference evidence="2 3" key="1">
    <citation type="submission" date="2019-05" db="EMBL/GenBank/DDBJ databases">
        <title>Another draft genome of Portunus trituberculatus and its Hox gene families provides insights of decapod evolution.</title>
        <authorList>
            <person name="Jeong J.-H."/>
            <person name="Song I."/>
            <person name="Kim S."/>
            <person name="Choi T."/>
            <person name="Kim D."/>
            <person name="Ryu S."/>
            <person name="Kim W."/>
        </authorList>
    </citation>
    <scope>NUCLEOTIDE SEQUENCE [LARGE SCALE GENOMIC DNA]</scope>
    <source>
        <tissue evidence="2">Muscle</tissue>
    </source>
</reference>
<organism evidence="2 3">
    <name type="scientific">Portunus trituberculatus</name>
    <name type="common">Swimming crab</name>
    <name type="synonym">Neptunus trituberculatus</name>
    <dbReference type="NCBI Taxonomy" id="210409"/>
    <lineage>
        <taxon>Eukaryota</taxon>
        <taxon>Metazoa</taxon>
        <taxon>Ecdysozoa</taxon>
        <taxon>Arthropoda</taxon>
        <taxon>Crustacea</taxon>
        <taxon>Multicrustacea</taxon>
        <taxon>Malacostraca</taxon>
        <taxon>Eumalacostraca</taxon>
        <taxon>Eucarida</taxon>
        <taxon>Decapoda</taxon>
        <taxon>Pleocyemata</taxon>
        <taxon>Brachyura</taxon>
        <taxon>Eubrachyura</taxon>
        <taxon>Portunoidea</taxon>
        <taxon>Portunidae</taxon>
        <taxon>Portuninae</taxon>
        <taxon>Portunus</taxon>
    </lineage>
</organism>
<evidence type="ECO:0000313" key="3">
    <source>
        <dbReference type="Proteomes" id="UP000324222"/>
    </source>
</evidence>
<evidence type="ECO:0000256" key="1">
    <source>
        <dbReference type="SAM" id="MobiDB-lite"/>
    </source>
</evidence>
<dbReference type="AlphaFoldDB" id="A0A5B7EQJ4"/>
<comment type="caution">
    <text evidence="2">The sequence shown here is derived from an EMBL/GenBank/DDBJ whole genome shotgun (WGS) entry which is preliminary data.</text>
</comment>
<name>A0A5B7EQJ4_PORTR</name>